<feature type="non-terminal residue" evidence="1">
    <location>
        <position position="96"/>
    </location>
</feature>
<protein>
    <submittedName>
        <fullName evidence="1">Uncharacterized protein</fullName>
    </submittedName>
</protein>
<gene>
    <name evidence="1" type="ORF">PVAP13_9NG850878</name>
</gene>
<evidence type="ECO:0000313" key="2">
    <source>
        <dbReference type="Proteomes" id="UP000823388"/>
    </source>
</evidence>
<reference evidence="1" key="1">
    <citation type="submission" date="2020-05" db="EMBL/GenBank/DDBJ databases">
        <title>WGS assembly of Panicum virgatum.</title>
        <authorList>
            <person name="Lovell J.T."/>
            <person name="Jenkins J."/>
            <person name="Shu S."/>
            <person name="Juenger T.E."/>
            <person name="Schmutz J."/>
        </authorList>
    </citation>
    <scope>NUCLEOTIDE SEQUENCE</scope>
    <source>
        <strain evidence="1">AP13</strain>
    </source>
</reference>
<sequence length="96" mass="11170">PRVVSFSCSSSLLRRRCIRPAHWYPELGVLGRSTRFPQPVFRIQSDWRGGWRLQLTCLKSLPPTRIREEQPQFSPKFAVSSSTTRVAGHCFHVKFR</sequence>
<comment type="caution">
    <text evidence="1">The sequence shown here is derived from an EMBL/GenBank/DDBJ whole genome shotgun (WGS) entry which is preliminary data.</text>
</comment>
<keyword evidence="2" id="KW-1185">Reference proteome</keyword>
<organism evidence="1 2">
    <name type="scientific">Panicum virgatum</name>
    <name type="common">Blackwell switchgrass</name>
    <dbReference type="NCBI Taxonomy" id="38727"/>
    <lineage>
        <taxon>Eukaryota</taxon>
        <taxon>Viridiplantae</taxon>
        <taxon>Streptophyta</taxon>
        <taxon>Embryophyta</taxon>
        <taxon>Tracheophyta</taxon>
        <taxon>Spermatophyta</taxon>
        <taxon>Magnoliopsida</taxon>
        <taxon>Liliopsida</taxon>
        <taxon>Poales</taxon>
        <taxon>Poaceae</taxon>
        <taxon>PACMAD clade</taxon>
        <taxon>Panicoideae</taxon>
        <taxon>Panicodae</taxon>
        <taxon>Paniceae</taxon>
        <taxon>Panicinae</taxon>
        <taxon>Panicum</taxon>
        <taxon>Panicum sect. Hiantes</taxon>
    </lineage>
</organism>
<dbReference type="AlphaFoldDB" id="A0A8T0MYI2"/>
<accession>A0A8T0MYI2</accession>
<evidence type="ECO:0000313" key="1">
    <source>
        <dbReference type="EMBL" id="KAG2542200.1"/>
    </source>
</evidence>
<name>A0A8T0MYI2_PANVG</name>
<dbReference type="EMBL" id="CM029054">
    <property type="protein sequence ID" value="KAG2542200.1"/>
    <property type="molecule type" value="Genomic_DNA"/>
</dbReference>
<feature type="non-terminal residue" evidence="1">
    <location>
        <position position="1"/>
    </location>
</feature>
<dbReference type="Proteomes" id="UP000823388">
    <property type="component" value="Chromosome 9N"/>
</dbReference>
<proteinExistence type="predicted"/>